<dbReference type="Proteomes" id="UP000279029">
    <property type="component" value="Chromosome"/>
</dbReference>
<accession>A0A3P7S863</accession>
<proteinExistence type="predicted"/>
<dbReference type="KEGG" id="cbar:PATL70BA_2365"/>
<evidence type="ECO:0000313" key="1">
    <source>
        <dbReference type="EMBL" id="VDN48259.1"/>
    </source>
</evidence>
<keyword evidence="2" id="KW-1185">Reference proteome</keyword>
<organism evidence="1 2">
    <name type="scientific">Petrocella atlantisensis</name>
    <dbReference type="NCBI Taxonomy" id="2173034"/>
    <lineage>
        <taxon>Bacteria</taxon>
        <taxon>Bacillati</taxon>
        <taxon>Bacillota</taxon>
        <taxon>Clostridia</taxon>
        <taxon>Lachnospirales</taxon>
        <taxon>Vallitaleaceae</taxon>
        <taxon>Petrocella</taxon>
    </lineage>
</organism>
<gene>
    <name evidence="1" type="ORF">PATL70BA_2365</name>
</gene>
<name>A0A3P7S863_9FIRM</name>
<reference evidence="1 2" key="1">
    <citation type="submission" date="2018-09" db="EMBL/GenBank/DDBJ databases">
        <authorList>
            <person name="Postec A."/>
        </authorList>
    </citation>
    <scope>NUCLEOTIDE SEQUENCE [LARGE SCALE GENOMIC DNA]</scope>
    <source>
        <strain evidence="1">70B-A</strain>
    </source>
</reference>
<sequence length="43" mass="5036">MSETKTNNGCPSFYKEEIKHSKKLSRFSKLIRKISTILYGSKR</sequence>
<evidence type="ECO:0000313" key="2">
    <source>
        <dbReference type="Proteomes" id="UP000279029"/>
    </source>
</evidence>
<protein>
    <submittedName>
        <fullName evidence="1">Uncharacterized protein</fullName>
    </submittedName>
</protein>
<dbReference type="AlphaFoldDB" id="A0A3P7S863"/>
<dbReference type="EMBL" id="LR130778">
    <property type="protein sequence ID" value="VDN48259.1"/>
    <property type="molecule type" value="Genomic_DNA"/>
</dbReference>